<keyword evidence="3" id="KW-1185">Reference proteome</keyword>
<evidence type="ECO:0000313" key="3">
    <source>
        <dbReference type="Proteomes" id="UP000694412"/>
    </source>
</evidence>
<dbReference type="Proteomes" id="UP000694412">
    <property type="component" value="Chromosome 1"/>
</dbReference>
<feature type="region of interest" description="Disordered" evidence="1">
    <location>
        <begin position="1"/>
        <end position="56"/>
    </location>
</feature>
<accession>A0A8C2TB24</accession>
<proteinExistence type="predicted"/>
<evidence type="ECO:0000256" key="1">
    <source>
        <dbReference type="SAM" id="MobiDB-lite"/>
    </source>
</evidence>
<name>A0A8C2TB24_COTJA</name>
<organism evidence="2 3">
    <name type="scientific">Coturnix japonica</name>
    <name type="common">Japanese quail</name>
    <name type="synonym">Coturnix coturnix japonica</name>
    <dbReference type="NCBI Taxonomy" id="93934"/>
    <lineage>
        <taxon>Eukaryota</taxon>
        <taxon>Metazoa</taxon>
        <taxon>Chordata</taxon>
        <taxon>Craniata</taxon>
        <taxon>Vertebrata</taxon>
        <taxon>Euteleostomi</taxon>
        <taxon>Archelosauria</taxon>
        <taxon>Archosauria</taxon>
        <taxon>Dinosauria</taxon>
        <taxon>Saurischia</taxon>
        <taxon>Theropoda</taxon>
        <taxon>Coelurosauria</taxon>
        <taxon>Aves</taxon>
        <taxon>Neognathae</taxon>
        <taxon>Galloanserae</taxon>
        <taxon>Galliformes</taxon>
        <taxon>Phasianidae</taxon>
        <taxon>Perdicinae</taxon>
        <taxon>Coturnix</taxon>
    </lineage>
</organism>
<evidence type="ECO:0000313" key="2">
    <source>
        <dbReference type="Ensembl" id="ENSCJPP00005008882.1"/>
    </source>
</evidence>
<reference evidence="2" key="2">
    <citation type="submission" date="2025-08" db="UniProtKB">
        <authorList>
            <consortium name="Ensembl"/>
        </authorList>
    </citation>
    <scope>IDENTIFICATION</scope>
</reference>
<reference evidence="2" key="3">
    <citation type="submission" date="2025-09" db="UniProtKB">
        <authorList>
            <consortium name="Ensembl"/>
        </authorList>
    </citation>
    <scope>IDENTIFICATION</scope>
</reference>
<feature type="compositionally biased region" description="Polar residues" evidence="1">
    <location>
        <begin position="34"/>
        <end position="45"/>
    </location>
</feature>
<feature type="compositionally biased region" description="Polar residues" evidence="1">
    <location>
        <begin position="1"/>
        <end position="25"/>
    </location>
</feature>
<sequence length="142" mass="15116">KTIAQLGQQPPAQSAGRGSNINDVSGQPPCSALPTAQTATMNLSTAPVPRGSRTPHCASLSSGWNRRLFTPCATQKWKYTGKQCLFRFEGRHSLLKTVPSLSNSQPCSSPLRPADGGWSSGNKFARLNLAGNSIGPRRLLLS</sequence>
<reference evidence="2" key="1">
    <citation type="submission" date="2015-11" db="EMBL/GenBank/DDBJ databases">
        <authorList>
            <consortium name="International Coturnix japonica Genome Analysis Consortium"/>
            <person name="Warren W."/>
            <person name="Burt D.W."/>
            <person name="Antin P.B."/>
            <person name="Lanford R."/>
            <person name="Gros J."/>
            <person name="Wilson R.K."/>
        </authorList>
    </citation>
    <scope>NUCLEOTIDE SEQUENCE [LARGE SCALE GENOMIC DNA]</scope>
</reference>
<dbReference type="AlphaFoldDB" id="A0A8C2TB24"/>
<protein>
    <submittedName>
        <fullName evidence="2">Uncharacterized protein</fullName>
    </submittedName>
</protein>
<dbReference type="Ensembl" id="ENSCJPT00005013365.1">
    <property type="protein sequence ID" value="ENSCJPP00005008882.1"/>
    <property type="gene ID" value="ENSCJPG00005007872.1"/>
</dbReference>